<reference evidence="2" key="2">
    <citation type="submission" date="2018-03" db="EMBL/GenBank/DDBJ databases">
        <title>The Triticum urartu genome reveals the dynamic nature of wheat genome evolution.</title>
        <authorList>
            <person name="Ling H."/>
            <person name="Ma B."/>
            <person name="Shi X."/>
            <person name="Liu H."/>
            <person name="Dong L."/>
            <person name="Sun H."/>
            <person name="Cao Y."/>
            <person name="Gao Q."/>
            <person name="Zheng S."/>
            <person name="Li Y."/>
            <person name="Yu Y."/>
            <person name="Du H."/>
            <person name="Qi M."/>
            <person name="Li Y."/>
            <person name="Yu H."/>
            <person name="Cui Y."/>
            <person name="Wang N."/>
            <person name="Chen C."/>
            <person name="Wu H."/>
            <person name="Zhao Y."/>
            <person name="Zhang J."/>
            <person name="Li Y."/>
            <person name="Zhou W."/>
            <person name="Zhang B."/>
            <person name="Hu W."/>
            <person name="Eijk M."/>
            <person name="Tang J."/>
            <person name="Witsenboer H."/>
            <person name="Zhao S."/>
            <person name="Li Z."/>
            <person name="Zhang A."/>
            <person name="Wang D."/>
            <person name="Liang C."/>
        </authorList>
    </citation>
    <scope>NUCLEOTIDE SEQUENCE [LARGE SCALE GENOMIC DNA]</scope>
    <source>
        <strain evidence="2">cv. G1812</strain>
    </source>
</reference>
<name>A0A8R7PTC4_TRIUA</name>
<accession>A0A8R7PTC4</accession>
<sequence length="170" mass="18513">MCNTNTSFAFLQVAGAVHPCYRALEASSMPARSLDARTDLYISRTSLWPSSSAFCRTCAWLRDRRTGTRFCHSASGVGPFGSVCVAAECFLAAPSMASTYASLIRPSTRFGAFAAATAEAGALTRTRNMPPSRTPHALPSLLPPSPSRTRWRVPRPAVAPSTRWYLLRRQ</sequence>
<dbReference type="Gramene" id="TuG1812G0300002753.01.T01">
    <property type="protein sequence ID" value="TuG1812G0300002753.01.T01.cds469438"/>
    <property type="gene ID" value="TuG1812G0300002753.01"/>
</dbReference>
<proteinExistence type="predicted"/>
<dbReference type="Proteomes" id="UP000015106">
    <property type="component" value="Chromosome 3"/>
</dbReference>
<evidence type="ECO:0000313" key="2">
    <source>
        <dbReference type="EnsemblPlants" id="TuG1812G0300002753.01.T01.cds469438"/>
    </source>
</evidence>
<organism evidence="2 3">
    <name type="scientific">Triticum urartu</name>
    <name type="common">Red wild einkorn</name>
    <name type="synonym">Crithodium urartu</name>
    <dbReference type="NCBI Taxonomy" id="4572"/>
    <lineage>
        <taxon>Eukaryota</taxon>
        <taxon>Viridiplantae</taxon>
        <taxon>Streptophyta</taxon>
        <taxon>Embryophyta</taxon>
        <taxon>Tracheophyta</taxon>
        <taxon>Spermatophyta</taxon>
        <taxon>Magnoliopsida</taxon>
        <taxon>Liliopsida</taxon>
        <taxon>Poales</taxon>
        <taxon>Poaceae</taxon>
        <taxon>BOP clade</taxon>
        <taxon>Pooideae</taxon>
        <taxon>Triticodae</taxon>
        <taxon>Triticeae</taxon>
        <taxon>Triticinae</taxon>
        <taxon>Triticum</taxon>
    </lineage>
</organism>
<keyword evidence="3" id="KW-1185">Reference proteome</keyword>
<dbReference type="EnsemblPlants" id="TuG1812G0300002753.01.T01">
    <property type="protein sequence ID" value="TuG1812G0300002753.01.T01.cds469438"/>
    <property type="gene ID" value="TuG1812G0300002753.01"/>
</dbReference>
<evidence type="ECO:0000256" key="1">
    <source>
        <dbReference type="SAM" id="MobiDB-lite"/>
    </source>
</evidence>
<dbReference type="AlphaFoldDB" id="A0A8R7PTC4"/>
<evidence type="ECO:0000313" key="3">
    <source>
        <dbReference type="Proteomes" id="UP000015106"/>
    </source>
</evidence>
<feature type="region of interest" description="Disordered" evidence="1">
    <location>
        <begin position="125"/>
        <end position="145"/>
    </location>
</feature>
<protein>
    <submittedName>
        <fullName evidence="2">Uncharacterized protein</fullName>
    </submittedName>
</protein>
<reference evidence="3" key="1">
    <citation type="journal article" date="2013" name="Nature">
        <title>Draft genome of the wheat A-genome progenitor Triticum urartu.</title>
        <authorList>
            <person name="Ling H.Q."/>
            <person name="Zhao S."/>
            <person name="Liu D."/>
            <person name="Wang J."/>
            <person name="Sun H."/>
            <person name="Zhang C."/>
            <person name="Fan H."/>
            <person name="Li D."/>
            <person name="Dong L."/>
            <person name="Tao Y."/>
            <person name="Gao C."/>
            <person name="Wu H."/>
            <person name="Li Y."/>
            <person name="Cui Y."/>
            <person name="Guo X."/>
            <person name="Zheng S."/>
            <person name="Wang B."/>
            <person name="Yu K."/>
            <person name="Liang Q."/>
            <person name="Yang W."/>
            <person name="Lou X."/>
            <person name="Chen J."/>
            <person name="Feng M."/>
            <person name="Jian J."/>
            <person name="Zhang X."/>
            <person name="Luo G."/>
            <person name="Jiang Y."/>
            <person name="Liu J."/>
            <person name="Wang Z."/>
            <person name="Sha Y."/>
            <person name="Zhang B."/>
            <person name="Wu H."/>
            <person name="Tang D."/>
            <person name="Shen Q."/>
            <person name="Xue P."/>
            <person name="Zou S."/>
            <person name="Wang X."/>
            <person name="Liu X."/>
            <person name="Wang F."/>
            <person name="Yang Y."/>
            <person name="An X."/>
            <person name="Dong Z."/>
            <person name="Zhang K."/>
            <person name="Zhang X."/>
            <person name="Luo M.C."/>
            <person name="Dvorak J."/>
            <person name="Tong Y."/>
            <person name="Wang J."/>
            <person name="Yang H."/>
            <person name="Li Z."/>
            <person name="Wang D."/>
            <person name="Zhang A."/>
            <person name="Wang J."/>
        </authorList>
    </citation>
    <scope>NUCLEOTIDE SEQUENCE</scope>
    <source>
        <strain evidence="3">cv. G1812</strain>
    </source>
</reference>
<reference evidence="2" key="3">
    <citation type="submission" date="2022-06" db="UniProtKB">
        <authorList>
            <consortium name="EnsemblPlants"/>
        </authorList>
    </citation>
    <scope>IDENTIFICATION</scope>
</reference>